<feature type="non-terminal residue" evidence="2">
    <location>
        <position position="1"/>
    </location>
</feature>
<keyword evidence="3" id="KW-1185">Reference proteome</keyword>
<dbReference type="AlphaFoldDB" id="M9LS25"/>
<dbReference type="Proteomes" id="UP000029453">
    <property type="component" value="Unassembled WGS sequence"/>
</dbReference>
<proteinExistence type="predicted"/>
<evidence type="ECO:0000256" key="1">
    <source>
        <dbReference type="SAM" id="MobiDB-lite"/>
    </source>
</evidence>
<gene>
    <name evidence="2" type="ORF">PPOP_3887</name>
</gene>
<evidence type="ECO:0000313" key="3">
    <source>
        <dbReference type="Proteomes" id="UP000029453"/>
    </source>
</evidence>
<comment type="caution">
    <text evidence="2">The sequence shown here is derived from an EMBL/GenBank/DDBJ whole genome shotgun (WGS) entry which is preliminary data.</text>
</comment>
<reference evidence="2 3" key="1">
    <citation type="submission" date="2012-10" db="EMBL/GenBank/DDBJ databases">
        <title>Draft Genome Sequence of Paenibacillus popilliae ATCC 14706T.</title>
        <authorList>
            <person name="Iiyama K."/>
            <person name="Mori K."/>
            <person name="Mon H."/>
            <person name="Chieda Y."/>
            <person name="Lee J.M."/>
            <person name="Kusakabe T."/>
            <person name="Tashiro K."/>
            <person name="Asano S."/>
            <person name="Yasunaga-Aoki C."/>
            <person name="Shimizu S."/>
        </authorList>
    </citation>
    <scope>NUCLEOTIDE SEQUENCE [LARGE SCALE GENOMIC DNA]</scope>
    <source>
        <strain evidence="2 3">ATCC 14706</strain>
    </source>
</reference>
<feature type="region of interest" description="Disordered" evidence="1">
    <location>
        <begin position="19"/>
        <end position="56"/>
    </location>
</feature>
<sequence length="142" mass="14948">IVGRLKKINAEIARKKALGKTLKKTPKKIPAKTSAKTNGKNTGKASKGTGGYQAPKGGGGVTAEFKVGKNNTITFGHGGRHLVGTGLNPNTVNRTIANDVVKQNLRKGQFNKGTVIVNGKPIEYTSYGLGNGKINIGTYYPK</sequence>
<feature type="compositionally biased region" description="Basic residues" evidence="1">
    <location>
        <begin position="19"/>
        <end position="30"/>
    </location>
</feature>
<dbReference type="EMBL" id="BALG01000516">
    <property type="protein sequence ID" value="GAC44481.1"/>
    <property type="molecule type" value="Genomic_DNA"/>
</dbReference>
<accession>M9LS25</accession>
<protein>
    <submittedName>
        <fullName evidence="2">Outer membrane protein</fullName>
    </submittedName>
</protein>
<name>M9LS25_PAEPP</name>
<organism evidence="2 3">
    <name type="scientific">Paenibacillus popilliae ATCC 14706</name>
    <dbReference type="NCBI Taxonomy" id="1212764"/>
    <lineage>
        <taxon>Bacteria</taxon>
        <taxon>Bacillati</taxon>
        <taxon>Bacillota</taxon>
        <taxon>Bacilli</taxon>
        <taxon>Bacillales</taxon>
        <taxon>Paenibacillaceae</taxon>
        <taxon>Paenibacillus</taxon>
    </lineage>
</organism>
<feature type="compositionally biased region" description="Polar residues" evidence="1">
    <location>
        <begin position="34"/>
        <end position="44"/>
    </location>
</feature>
<evidence type="ECO:0000313" key="2">
    <source>
        <dbReference type="EMBL" id="GAC44481.1"/>
    </source>
</evidence>